<dbReference type="InterPro" id="IPR040262">
    <property type="entry name" value="At4g38062-like"/>
</dbReference>
<dbReference type="PANTHER" id="PTHR45287:SF4">
    <property type="entry name" value="OS03G0691500 PROTEIN"/>
    <property type="match status" value="1"/>
</dbReference>
<gene>
    <name evidence="3" type="ORF">NE237_022281</name>
</gene>
<accession>A0A9Q0K4B2</accession>
<feature type="coiled-coil region" evidence="1">
    <location>
        <begin position="106"/>
        <end position="283"/>
    </location>
</feature>
<protein>
    <submittedName>
        <fullName evidence="3">Uncharacterized protein</fullName>
    </submittedName>
</protein>
<evidence type="ECO:0000313" key="3">
    <source>
        <dbReference type="EMBL" id="KAJ4962342.1"/>
    </source>
</evidence>
<evidence type="ECO:0000256" key="1">
    <source>
        <dbReference type="SAM" id="Coils"/>
    </source>
</evidence>
<feature type="region of interest" description="Disordered" evidence="2">
    <location>
        <begin position="985"/>
        <end position="1013"/>
    </location>
</feature>
<sequence>MYKIRKVSPFSNSGRLFSQRVVGSLISQVVTSLAFFTKVSEFLKISWGKYLVMGDVYKELDEVKIALEKIKEDCRIKTELSESLRKTHNEQLIKLQEAKSWNEKQAQELNAKADEISLTRQKYEDLKSCLSEKESVLLHLRSANDKLRADSAEKLHKLEEENRELFSALDEANAKRKDQEEKIIVYKQEIEHLKGLLSVSQKKHCEAEQRAQVSKDLRQRDDLLQEQEEKSRKIEEQLKWKKEQFQHLEEAHGKLQDQYVSSKREWEQEKSMLLDELSSLQTNLDSQTRISKDLQARLDVCNQALAHEESRRKFLEVQLFETKTCYENVFIEYQEAKSKIEDLAIQRDNEVATLRSALGKKETLFKEMEFRKSHLEQENQELQKYVKELQEDQISKAAAPSSLTRLRNKLKSLEQVHKECSTNLKTRESEWSSKMDKTTKELNDLRTELNSKNTHIEELHYELEGCYSSMLQLMLHNEEISVMLILLQSGLSEACTKLSNVKVEIGVPDKDTTEQIASLMGELEKKNVALVEAHAKIEQERENAASLVRRIEPLDLFEQQNLVMQNELQRCKEMLEESSGCQLRLKEEAMQMQNALKEDLRNVSEALDKTNSELMEKIRESSEIEFELEMWKSVAERLKGCVDENQEIRREMEASLLAQAETEQALKQEKRSFLQIVEEKDQKIDTLDQQIILLRQQYVIKEAETSTLMRMEAEKAFKQEKESFLQVAEEKEKSIRNLQKEIAWLEQEFMSRELESIVLARTKAEKTFEEEKDRILCATEEKDKSIENFQQLIMSMKHDFERSVEVSILSGLAKKQAEVDILHKAWDKITMAKLLAEVEIQQMNFLIVELEGEISNLQQKLESQEKYLSTSKLSIEQLEAALQEKQSETETLMGQLLFKLKASEGLIKELSSERSIFVSDIMKLSSEKEELRALIKIIWDHISEFSREDAKLMARLGVIVQSFDNENEVGMDLPLDDEIYDPSRENLDGPLAPTGKSVELCTDGRSPLKELNN</sequence>
<dbReference type="OrthoDB" id="685795at2759"/>
<evidence type="ECO:0000256" key="2">
    <source>
        <dbReference type="SAM" id="MobiDB-lite"/>
    </source>
</evidence>
<dbReference type="AlphaFoldDB" id="A0A9Q0K4B2"/>
<dbReference type="Proteomes" id="UP001141806">
    <property type="component" value="Unassembled WGS sequence"/>
</dbReference>
<feature type="coiled-coil region" evidence="1">
    <location>
        <begin position="520"/>
        <end position="620"/>
    </location>
</feature>
<name>A0A9Q0K4B2_9MAGN</name>
<dbReference type="EMBL" id="JAMYWD010000008">
    <property type="protein sequence ID" value="KAJ4962342.1"/>
    <property type="molecule type" value="Genomic_DNA"/>
</dbReference>
<keyword evidence="1" id="KW-0175">Coiled coil</keyword>
<feature type="coiled-coil region" evidence="1">
    <location>
        <begin position="721"/>
        <end position="755"/>
    </location>
</feature>
<evidence type="ECO:0000313" key="4">
    <source>
        <dbReference type="Proteomes" id="UP001141806"/>
    </source>
</evidence>
<keyword evidence="4" id="KW-1185">Reference proteome</keyword>
<comment type="caution">
    <text evidence="3">The sequence shown here is derived from an EMBL/GenBank/DDBJ whole genome shotgun (WGS) entry which is preliminary data.</text>
</comment>
<dbReference type="PANTHER" id="PTHR45287">
    <property type="entry name" value="OS03G0691500 PROTEIN"/>
    <property type="match status" value="1"/>
</dbReference>
<feature type="coiled-coil region" evidence="1">
    <location>
        <begin position="326"/>
        <end position="455"/>
    </location>
</feature>
<organism evidence="3 4">
    <name type="scientific">Protea cynaroides</name>
    <dbReference type="NCBI Taxonomy" id="273540"/>
    <lineage>
        <taxon>Eukaryota</taxon>
        <taxon>Viridiplantae</taxon>
        <taxon>Streptophyta</taxon>
        <taxon>Embryophyta</taxon>
        <taxon>Tracheophyta</taxon>
        <taxon>Spermatophyta</taxon>
        <taxon>Magnoliopsida</taxon>
        <taxon>Proteales</taxon>
        <taxon>Proteaceae</taxon>
        <taxon>Protea</taxon>
    </lineage>
</organism>
<feature type="coiled-coil region" evidence="1">
    <location>
        <begin position="840"/>
        <end position="895"/>
    </location>
</feature>
<reference evidence="3" key="1">
    <citation type="journal article" date="2023" name="Plant J.">
        <title>The genome of the king protea, Protea cynaroides.</title>
        <authorList>
            <person name="Chang J."/>
            <person name="Duong T.A."/>
            <person name="Schoeman C."/>
            <person name="Ma X."/>
            <person name="Roodt D."/>
            <person name="Barker N."/>
            <person name="Li Z."/>
            <person name="Van de Peer Y."/>
            <person name="Mizrachi E."/>
        </authorList>
    </citation>
    <scope>NUCLEOTIDE SEQUENCE</scope>
    <source>
        <tissue evidence="3">Young leaves</tissue>
    </source>
</reference>
<proteinExistence type="predicted"/>